<keyword evidence="8" id="KW-0732">Signal</keyword>
<evidence type="ECO:0000256" key="4">
    <source>
        <dbReference type="ARBA" id="ARBA00022723"/>
    </source>
</evidence>
<comment type="cofactor">
    <cofactor evidence="1 6">
        <name>heme</name>
        <dbReference type="ChEBI" id="CHEBI:30413"/>
    </cofactor>
</comment>
<evidence type="ECO:0000256" key="3">
    <source>
        <dbReference type="ARBA" id="ARBA00022617"/>
    </source>
</evidence>
<dbReference type="InterPro" id="IPR002401">
    <property type="entry name" value="Cyt_P450_E_grp-I"/>
</dbReference>
<dbReference type="InterPro" id="IPR017972">
    <property type="entry name" value="Cyt_P450_CS"/>
</dbReference>
<dbReference type="EMBL" id="JAGPNK010000008">
    <property type="protein sequence ID" value="KAH7316925.1"/>
    <property type="molecule type" value="Genomic_DNA"/>
</dbReference>
<keyword evidence="4 6" id="KW-0479">Metal-binding</keyword>
<comment type="similarity">
    <text evidence="7">Belongs to the cytochrome P450 family.</text>
</comment>
<comment type="pathway">
    <text evidence="2">Mycotoxin biosynthesis.</text>
</comment>
<dbReference type="InterPro" id="IPR050121">
    <property type="entry name" value="Cytochrome_P450_monoxygenase"/>
</dbReference>
<comment type="caution">
    <text evidence="9">The sequence shown here is derived from an EMBL/GenBank/DDBJ whole genome shotgun (WGS) entry which is preliminary data.</text>
</comment>
<dbReference type="GO" id="GO:0004497">
    <property type="term" value="F:monooxygenase activity"/>
    <property type="evidence" value="ECO:0007669"/>
    <property type="project" value="UniProtKB-KW"/>
</dbReference>
<evidence type="ECO:0000313" key="10">
    <source>
        <dbReference type="Proteomes" id="UP000813444"/>
    </source>
</evidence>
<gene>
    <name evidence="9" type="ORF">B0I35DRAFT_393959</name>
</gene>
<dbReference type="PANTHER" id="PTHR24305">
    <property type="entry name" value="CYTOCHROME P450"/>
    <property type="match status" value="1"/>
</dbReference>
<feature type="chain" id="PRO_5035436248" evidence="8">
    <location>
        <begin position="19"/>
        <end position="532"/>
    </location>
</feature>
<dbReference type="GO" id="GO:0020037">
    <property type="term" value="F:heme binding"/>
    <property type="evidence" value="ECO:0007669"/>
    <property type="project" value="InterPro"/>
</dbReference>
<dbReference type="Pfam" id="PF00067">
    <property type="entry name" value="p450"/>
    <property type="match status" value="1"/>
</dbReference>
<evidence type="ECO:0000256" key="2">
    <source>
        <dbReference type="ARBA" id="ARBA00004685"/>
    </source>
</evidence>
<dbReference type="OrthoDB" id="2789670at2759"/>
<dbReference type="Gene3D" id="1.10.630.10">
    <property type="entry name" value="Cytochrome P450"/>
    <property type="match status" value="1"/>
</dbReference>
<dbReference type="GO" id="GO:0016705">
    <property type="term" value="F:oxidoreductase activity, acting on paired donors, with incorporation or reduction of molecular oxygen"/>
    <property type="evidence" value="ECO:0007669"/>
    <property type="project" value="InterPro"/>
</dbReference>
<evidence type="ECO:0000313" key="9">
    <source>
        <dbReference type="EMBL" id="KAH7316925.1"/>
    </source>
</evidence>
<proteinExistence type="inferred from homology"/>
<dbReference type="GO" id="GO:0005506">
    <property type="term" value="F:iron ion binding"/>
    <property type="evidence" value="ECO:0007669"/>
    <property type="project" value="InterPro"/>
</dbReference>
<dbReference type="PROSITE" id="PS00086">
    <property type="entry name" value="CYTOCHROME_P450"/>
    <property type="match status" value="1"/>
</dbReference>
<protein>
    <submittedName>
        <fullName evidence="9">Cytochrome P450 CYP5280A1P</fullName>
    </submittedName>
</protein>
<keyword evidence="3 6" id="KW-0349">Heme</keyword>
<sequence length="532" mass="60276">MFAVWLVASCLLFALVRPLIRYCQDPKGLRKYPNQNTFSGLTDLAYGWEVGRRHHLFHTRRLHQQLLKNPVVRVGPNWLSFGRGQAVRDIYGFNSPCLKGSIYDSLQSGGESLVLTTSREFHSQRRGMVAASYAPRNIELWEPRVVESTAILVSKLDSMCTTAPPGPGAAIPQEQLAFDANHWFMLYGFECAIKIGLSKDPGWLRQGSDLTLVTHPDGRKEYANIIDCMHSSSRANATLVWDAASFPIMKKLTNLLSPWYASQWHNASNWAAYIEQITAERVERGEQGEDLHDLCQLMIRDRNGEAANISAIDRITEVHQIVNGGGDGPAISLINTIYYLVKHPESMRKLREELDEALSPENVVAPWSKMKKLPYLRACIDESMRLSPPVATDLLRKTPSDRSYMVAGELIPPDTNVSISAYTAHRDPEYFPDPEAWKPERWLMNGDEKLRNMLAIYNPFSAGGRACIGRHEATLMQVVCIGTLIYRYDFALPSPDFEMQWTDYFNLWPVELRLKVWRRQPGTITLDSSTDA</sequence>
<evidence type="ECO:0000256" key="7">
    <source>
        <dbReference type="RuleBase" id="RU000461"/>
    </source>
</evidence>
<dbReference type="SUPFAM" id="SSF48264">
    <property type="entry name" value="Cytochrome P450"/>
    <property type="match status" value="1"/>
</dbReference>
<evidence type="ECO:0000256" key="6">
    <source>
        <dbReference type="PIRSR" id="PIRSR602401-1"/>
    </source>
</evidence>
<reference evidence="9" key="1">
    <citation type="journal article" date="2021" name="Nat. Commun.">
        <title>Genetic determinants of endophytism in the Arabidopsis root mycobiome.</title>
        <authorList>
            <person name="Mesny F."/>
            <person name="Miyauchi S."/>
            <person name="Thiergart T."/>
            <person name="Pickel B."/>
            <person name="Atanasova L."/>
            <person name="Karlsson M."/>
            <person name="Huettel B."/>
            <person name="Barry K.W."/>
            <person name="Haridas S."/>
            <person name="Chen C."/>
            <person name="Bauer D."/>
            <person name="Andreopoulos W."/>
            <person name="Pangilinan J."/>
            <person name="LaButti K."/>
            <person name="Riley R."/>
            <person name="Lipzen A."/>
            <person name="Clum A."/>
            <person name="Drula E."/>
            <person name="Henrissat B."/>
            <person name="Kohler A."/>
            <person name="Grigoriev I.V."/>
            <person name="Martin F.M."/>
            <person name="Hacquard S."/>
        </authorList>
    </citation>
    <scope>NUCLEOTIDE SEQUENCE</scope>
    <source>
        <strain evidence="9">MPI-CAGE-CH-0235</strain>
    </source>
</reference>
<dbReference type="AlphaFoldDB" id="A0A8K0SQ64"/>
<feature type="signal peptide" evidence="8">
    <location>
        <begin position="1"/>
        <end position="18"/>
    </location>
</feature>
<keyword evidence="7" id="KW-0560">Oxidoreductase</keyword>
<dbReference type="PRINTS" id="PR00463">
    <property type="entry name" value="EP450I"/>
</dbReference>
<keyword evidence="7" id="KW-0503">Monooxygenase</keyword>
<organism evidence="9 10">
    <name type="scientific">Stachybotrys elegans</name>
    <dbReference type="NCBI Taxonomy" id="80388"/>
    <lineage>
        <taxon>Eukaryota</taxon>
        <taxon>Fungi</taxon>
        <taxon>Dikarya</taxon>
        <taxon>Ascomycota</taxon>
        <taxon>Pezizomycotina</taxon>
        <taxon>Sordariomycetes</taxon>
        <taxon>Hypocreomycetidae</taxon>
        <taxon>Hypocreales</taxon>
        <taxon>Stachybotryaceae</taxon>
        <taxon>Stachybotrys</taxon>
    </lineage>
</organism>
<name>A0A8K0SQ64_9HYPO</name>
<evidence type="ECO:0000256" key="5">
    <source>
        <dbReference type="ARBA" id="ARBA00023004"/>
    </source>
</evidence>
<feature type="binding site" description="axial binding residue" evidence="6">
    <location>
        <position position="467"/>
    </location>
    <ligand>
        <name>heme</name>
        <dbReference type="ChEBI" id="CHEBI:30413"/>
    </ligand>
    <ligandPart>
        <name>Fe</name>
        <dbReference type="ChEBI" id="CHEBI:18248"/>
    </ligandPart>
</feature>
<keyword evidence="10" id="KW-1185">Reference proteome</keyword>
<accession>A0A8K0SQ64</accession>
<evidence type="ECO:0000256" key="1">
    <source>
        <dbReference type="ARBA" id="ARBA00001971"/>
    </source>
</evidence>
<evidence type="ECO:0000256" key="8">
    <source>
        <dbReference type="SAM" id="SignalP"/>
    </source>
</evidence>
<dbReference type="InterPro" id="IPR036396">
    <property type="entry name" value="Cyt_P450_sf"/>
</dbReference>
<dbReference type="PANTHER" id="PTHR24305:SF172">
    <property type="entry name" value="P450, PUTATIVE (EUROFUNG)-RELATED"/>
    <property type="match status" value="1"/>
</dbReference>
<keyword evidence="5 6" id="KW-0408">Iron</keyword>
<dbReference type="InterPro" id="IPR001128">
    <property type="entry name" value="Cyt_P450"/>
</dbReference>
<dbReference type="Proteomes" id="UP000813444">
    <property type="component" value="Unassembled WGS sequence"/>
</dbReference>